<evidence type="ECO:0000313" key="1">
    <source>
        <dbReference type="EMBL" id="KAF3604626.1"/>
    </source>
</evidence>
<dbReference type="Proteomes" id="UP000712600">
    <property type="component" value="Unassembled WGS sequence"/>
</dbReference>
<dbReference type="EMBL" id="QGKX02000004">
    <property type="protein sequence ID" value="KAF3604626.1"/>
    <property type="molecule type" value="Genomic_DNA"/>
</dbReference>
<comment type="caution">
    <text evidence="1">The sequence shown here is derived from an EMBL/GenBank/DDBJ whole genome shotgun (WGS) entry which is preliminary data.</text>
</comment>
<proteinExistence type="predicted"/>
<sequence>MTRAKVNCDDLRIGDRARGVLGEKVYGAALVSIRRLSQSLGLPLTSWLQEEDDDRDRLQHP</sequence>
<name>A0A8S9SSL3_BRACR</name>
<protein>
    <submittedName>
        <fullName evidence="1">Uncharacterized protein</fullName>
    </submittedName>
</protein>
<organism evidence="1 2">
    <name type="scientific">Brassica cretica</name>
    <name type="common">Mustard</name>
    <dbReference type="NCBI Taxonomy" id="69181"/>
    <lineage>
        <taxon>Eukaryota</taxon>
        <taxon>Viridiplantae</taxon>
        <taxon>Streptophyta</taxon>
        <taxon>Embryophyta</taxon>
        <taxon>Tracheophyta</taxon>
        <taxon>Spermatophyta</taxon>
        <taxon>Magnoliopsida</taxon>
        <taxon>eudicotyledons</taxon>
        <taxon>Gunneridae</taxon>
        <taxon>Pentapetalae</taxon>
        <taxon>rosids</taxon>
        <taxon>malvids</taxon>
        <taxon>Brassicales</taxon>
        <taxon>Brassicaceae</taxon>
        <taxon>Brassiceae</taxon>
        <taxon>Brassica</taxon>
    </lineage>
</organism>
<gene>
    <name evidence="1" type="ORF">F2Q69_00034752</name>
</gene>
<accession>A0A8S9SSL3</accession>
<dbReference type="AlphaFoldDB" id="A0A8S9SSL3"/>
<reference evidence="1" key="1">
    <citation type="submission" date="2019-12" db="EMBL/GenBank/DDBJ databases">
        <title>Genome sequencing and annotation of Brassica cretica.</title>
        <authorList>
            <person name="Studholme D.J."/>
            <person name="Sarris P."/>
        </authorList>
    </citation>
    <scope>NUCLEOTIDE SEQUENCE</scope>
    <source>
        <strain evidence="1">PFS-109/04</strain>
        <tissue evidence="1">Leaf</tissue>
    </source>
</reference>
<evidence type="ECO:0000313" key="2">
    <source>
        <dbReference type="Proteomes" id="UP000712600"/>
    </source>
</evidence>